<dbReference type="Gene3D" id="3.40.50.300">
    <property type="entry name" value="P-loop containing nucleotide triphosphate hydrolases"/>
    <property type="match status" value="1"/>
</dbReference>
<dbReference type="Proteomes" id="UP000821853">
    <property type="component" value="Chromosome 1"/>
</dbReference>
<gene>
    <name evidence="3" type="ORF">HPB48_015511</name>
</gene>
<comment type="caution">
    <text evidence="3">The sequence shown here is derived from an EMBL/GenBank/DDBJ whole genome shotgun (WGS) entry which is preliminary data.</text>
</comment>
<evidence type="ECO:0000313" key="4">
    <source>
        <dbReference type="Proteomes" id="UP000821853"/>
    </source>
</evidence>
<dbReference type="SMART" id="SM00173">
    <property type="entry name" value="RAS"/>
    <property type="match status" value="1"/>
</dbReference>
<dbReference type="GO" id="GO:0035099">
    <property type="term" value="P:hemocyte migration"/>
    <property type="evidence" value="ECO:0007669"/>
    <property type="project" value="UniProtKB-ARBA"/>
</dbReference>
<dbReference type="InterPro" id="IPR005225">
    <property type="entry name" value="Small_GTP-bd"/>
</dbReference>
<dbReference type="PROSITE" id="PS51420">
    <property type="entry name" value="RHO"/>
    <property type="match status" value="1"/>
</dbReference>
<dbReference type="InterPro" id="IPR003578">
    <property type="entry name" value="Small_GTPase_Rho"/>
</dbReference>
<dbReference type="GO" id="GO:0022412">
    <property type="term" value="P:cellular process involved in reproduction in multicellular organism"/>
    <property type="evidence" value="ECO:0007669"/>
    <property type="project" value="UniProtKB-ARBA"/>
</dbReference>
<dbReference type="PANTHER" id="PTHR24072">
    <property type="entry name" value="RHO FAMILY GTPASE"/>
    <property type="match status" value="1"/>
</dbReference>
<dbReference type="PROSITE" id="PS51419">
    <property type="entry name" value="RAB"/>
    <property type="match status" value="1"/>
</dbReference>
<evidence type="ECO:0000313" key="3">
    <source>
        <dbReference type="EMBL" id="KAH9362575.1"/>
    </source>
</evidence>
<dbReference type="AlphaFoldDB" id="A0A9J6FID2"/>
<dbReference type="Pfam" id="PF00071">
    <property type="entry name" value="Ras"/>
    <property type="match status" value="1"/>
</dbReference>
<keyword evidence="1" id="KW-0547">Nucleotide-binding</keyword>
<name>A0A9J6FID2_HAELO</name>
<dbReference type="VEuPathDB" id="VectorBase:HLOH_059233"/>
<dbReference type="EMBL" id="JABSTR010000001">
    <property type="protein sequence ID" value="KAH9362575.1"/>
    <property type="molecule type" value="Genomic_DNA"/>
</dbReference>
<dbReference type="GO" id="GO:0005525">
    <property type="term" value="F:GTP binding"/>
    <property type="evidence" value="ECO:0007669"/>
    <property type="project" value="UniProtKB-KW"/>
</dbReference>
<sequence>MSTEANPPRAKRELCRQMRPPPVELALWDTAGQEDYDRLRQPSYQDTDVIWISFTIGSPDSLENIPEEWTPEVGHFCPNVPIILVGNKDDLRKDLRELANMKQKPTAPEEGRTVAKVIAYEHLECSAKTKDGVREVLETSTRFCPPGQEANKAEVHPSLELNNTFFFPFSVRKARGAGRASLAAVSSPLLPPLPPPDLQDPAAGQNTAVHGQVRIGTWNLFLLRHDMSTIAPSELAAVAIGYWPSGSSPMTRKGGTPR</sequence>
<keyword evidence="2" id="KW-0342">GTP-binding</keyword>
<accession>A0A9J6FID2</accession>
<dbReference type="InterPro" id="IPR027417">
    <property type="entry name" value="P-loop_NTPase"/>
</dbReference>
<evidence type="ECO:0000256" key="2">
    <source>
        <dbReference type="ARBA" id="ARBA00023134"/>
    </source>
</evidence>
<dbReference type="SMART" id="SM00174">
    <property type="entry name" value="RHO"/>
    <property type="match status" value="1"/>
</dbReference>
<evidence type="ECO:0000256" key="1">
    <source>
        <dbReference type="ARBA" id="ARBA00022741"/>
    </source>
</evidence>
<proteinExistence type="predicted"/>
<dbReference type="SMART" id="SM00175">
    <property type="entry name" value="RAB"/>
    <property type="match status" value="1"/>
</dbReference>
<dbReference type="GO" id="GO:0001667">
    <property type="term" value="P:ameboidal-type cell migration"/>
    <property type="evidence" value="ECO:0007669"/>
    <property type="project" value="UniProtKB-ARBA"/>
</dbReference>
<dbReference type="NCBIfam" id="TIGR00231">
    <property type="entry name" value="small_GTP"/>
    <property type="match status" value="1"/>
</dbReference>
<dbReference type="GO" id="GO:0003924">
    <property type="term" value="F:GTPase activity"/>
    <property type="evidence" value="ECO:0007669"/>
    <property type="project" value="InterPro"/>
</dbReference>
<organism evidence="3 4">
    <name type="scientific">Haemaphysalis longicornis</name>
    <name type="common">Bush tick</name>
    <dbReference type="NCBI Taxonomy" id="44386"/>
    <lineage>
        <taxon>Eukaryota</taxon>
        <taxon>Metazoa</taxon>
        <taxon>Ecdysozoa</taxon>
        <taxon>Arthropoda</taxon>
        <taxon>Chelicerata</taxon>
        <taxon>Arachnida</taxon>
        <taxon>Acari</taxon>
        <taxon>Parasitiformes</taxon>
        <taxon>Ixodida</taxon>
        <taxon>Ixodoidea</taxon>
        <taxon>Ixodidae</taxon>
        <taxon>Haemaphysalinae</taxon>
        <taxon>Haemaphysalis</taxon>
    </lineage>
</organism>
<dbReference type="OrthoDB" id="8830751at2759"/>
<dbReference type="GO" id="GO:0035006">
    <property type="term" value="P:melanization defense response"/>
    <property type="evidence" value="ECO:0007669"/>
    <property type="project" value="UniProtKB-ARBA"/>
</dbReference>
<reference evidence="3 4" key="1">
    <citation type="journal article" date="2020" name="Cell">
        <title>Large-Scale Comparative Analyses of Tick Genomes Elucidate Their Genetic Diversity and Vector Capacities.</title>
        <authorList>
            <consortium name="Tick Genome and Microbiome Consortium (TIGMIC)"/>
            <person name="Jia N."/>
            <person name="Wang J."/>
            <person name="Shi W."/>
            <person name="Du L."/>
            <person name="Sun Y."/>
            <person name="Zhan W."/>
            <person name="Jiang J.F."/>
            <person name="Wang Q."/>
            <person name="Zhang B."/>
            <person name="Ji P."/>
            <person name="Bell-Sakyi L."/>
            <person name="Cui X.M."/>
            <person name="Yuan T.T."/>
            <person name="Jiang B.G."/>
            <person name="Yang W.F."/>
            <person name="Lam T.T."/>
            <person name="Chang Q.C."/>
            <person name="Ding S.J."/>
            <person name="Wang X.J."/>
            <person name="Zhu J.G."/>
            <person name="Ruan X.D."/>
            <person name="Zhao L."/>
            <person name="Wei J.T."/>
            <person name="Ye R.Z."/>
            <person name="Que T.C."/>
            <person name="Du C.H."/>
            <person name="Zhou Y.H."/>
            <person name="Cheng J.X."/>
            <person name="Dai P.F."/>
            <person name="Guo W.B."/>
            <person name="Han X.H."/>
            <person name="Huang E.J."/>
            <person name="Li L.F."/>
            <person name="Wei W."/>
            <person name="Gao Y.C."/>
            <person name="Liu J.Z."/>
            <person name="Shao H.Z."/>
            <person name="Wang X."/>
            <person name="Wang C.C."/>
            <person name="Yang T.C."/>
            <person name="Huo Q.B."/>
            <person name="Li W."/>
            <person name="Chen H.Y."/>
            <person name="Chen S.E."/>
            <person name="Zhou L.G."/>
            <person name="Ni X.B."/>
            <person name="Tian J.H."/>
            <person name="Sheng Y."/>
            <person name="Liu T."/>
            <person name="Pan Y.S."/>
            <person name="Xia L.Y."/>
            <person name="Li J."/>
            <person name="Zhao F."/>
            <person name="Cao W.C."/>
        </authorList>
    </citation>
    <scope>NUCLEOTIDE SEQUENCE [LARGE SCALE GENOMIC DNA]</scope>
    <source>
        <strain evidence="3">HaeL-2018</strain>
    </source>
</reference>
<protein>
    <submittedName>
        <fullName evidence="3">Uncharacterized protein</fullName>
    </submittedName>
</protein>
<dbReference type="GO" id="GO:0003006">
    <property type="term" value="P:developmental process involved in reproduction"/>
    <property type="evidence" value="ECO:0007669"/>
    <property type="project" value="UniProtKB-ARBA"/>
</dbReference>
<dbReference type="PRINTS" id="PR00449">
    <property type="entry name" value="RASTRNSFRMNG"/>
</dbReference>
<dbReference type="SUPFAM" id="SSF52540">
    <property type="entry name" value="P-loop containing nucleoside triphosphate hydrolases"/>
    <property type="match status" value="1"/>
</dbReference>
<keyword evidence="4" id="KW-1185">Reference proteome</keyword>
<dbReference type="PROSITE" id="PS51421">
    <property type="entry name" value="RAS"/>
    <property type="match status" value="1"/>
</dbReference>
<dbReference type="InterPro" id="IPR001806">
    <property type="entry name" value="Small_GTPase"/>
</dbReference>
<dbReference type="GO" id="GO:0007264">
    <property type="term" value="P:small GTPase-mediated signal transduction"/>
    <property type="evidence" value="ECO:0007669"/>
    <property type="project" value="InterPro"/>
</dbReference>